<evidence type="ECO:0008006" key="5">
    <source>
        <dbReference type="Google" id="ProtNLM"/>
    </source>
</evidence>
<organism evidence="3 4">
    <name type="scientific">Rhipicephalus sanguineus</name>
    <name type="common">Brown dog tick</name>
    <name type="synonym">Ixodes sanguineus</name>
    <dbReference type="NCBI Taxonomy" id="34632"/>
    <lineage>
        <taxon>Eukaryota</taxon>
        <taxon>Metazoa</taxon>
        <taxon>Ecdysozoa</taxon>
        <taxon>Arthropoda</taxon>
        <taxon>Chelicerata</taxon>
        <taxon>Arachnida</taxon>
        <taxon>Acari</taxon>
        <taxon>Parasitiformes</taxon>
        <taxon>Ixodida</taxon>
        <taxon>Ixodoidea</taxon>
        <taxon>Ixodidae</taxon>
        <taxon>Rhipicephalinae</taxon>
        <taxon>Rhipicephalus</taxon>
        <taxon>Rhipicephalus</taxon>
    </lineage>
</organism>
<dbReference type="VEuPathDB" id="VectorBase:RSAN_047568"/>
<dbReference type="Proteomes" id="UP000821837">
    <property type="component" value="Unassembled WGS sequence"/>
</dbReference>
<dbReference type="Gene3D" id="6.10.250.780">
    <property type="match status" value="1"/>
</dbReference>
<dbReference type="PANTHER" id="PTHR11920:SF494">
    <property type="entry name" value="ATRIAL NATRIURETIC PEPTIDE RECEPTOR 2"/>
    <property type="match status" value="1"/>
</dbReference>
<accession>A0A9D4TCW8</accession>
<keyword evidence="1" id="KW-0547">Nucleotide-binding</keyword>
<comment type="caution">
    <text evidence="3">The sequence shown here is derived from an EMBL/GenBank/DDBJ whole genome shotgun (WGS) entry which is preliminary data.</text>
</comment>
<dbReference type="AlphaFoldDB" id="A0A9D4TCW8"/>
<dbReference type="GO" id="GO:0004383">
    <property type="term" value="F:guanylate cyclase activity"/>
    <property type="evidence" value="ECO:0007669"/>
    <property type="project" value="TreeGrafter"/>
</dbReference>
<evidence type="ECO:0000256" key="2">
    <source>
        <dbReference type="ARBA" id="ARBA00023239"/>
    </source>
</evidence>
<reference evidence="3" key="2">
    <citation type="submission" date="2021-09" db="EMBL/GenBank/DDBJ databases">
        <authorList>
            <person name="Jia N."/>
            <person name="Wang J."/>
            <person name="Shi W."/>
            <person name="Du L."/>
            <person name="Sun Y."/>
            <person name="Zhan W."/>
            <person name="Jiang J."/>
            <person name="Wang Q."/>
            <person name="Zhang B."/>
            <person name="Ji P."/>
            <person name="Sakyi L.B."/>
            <person name="Cui X."/>
            <person name="Yuan T."/>
            <person name="Jiang B."/>
            <person name="Yang W."/>
            <person name="Lam T.T.-Y."/>
            <person name="Chang Q."/>
            <person name="Ding S."/>
            <person name="Wang X."/>
            <person name="Zhu J."/>
            <person name="Ruan X."/>
            <person name="Zhao L."/>
            <person name="Wei J."/>
            <person name="Que T."/>
            <person name="Du C."/>
            <person name="Cheng J."/>
            <person name="Dai P."/>
            <person name="Han X."/>
            <person name="Huang E."/>
            <person name="Gao Y."/>
            <person name="Liu J."/>
            <person name="Shao H."/>
            <person name="Ye R."/>
            <person name="Li L."/>
            <person name="Wei W."/>
            <person name="Wang X."/>
            <person name="Wang C."/>
            <person name="Huo Q."/>
            <person name="Li W."/>
            <person name="Guo W."/>
            <person name="Chen H."/>
            <person name="Chen S."/>
            <person name="Zhou L."/>
            <person name="Zhou L."/>
            <person name="Ni X."/>
            <person name="Tian J."/>
            <person name="Zhou Y."/>
            <person name="Sheng Y."/>
            <person name="Liu T."/>
            <person name="Pan Y."/>
            <person name="Xia L."/>
            <person name="Li J."/>
            <person name="Zhao F."/>
            <person name="Cao W."/>
        </authorList>
    </citation>
    <scope>NUCLEOTIDE SEQUENCE</scope>
    <source>
        <strain evidence="3">Rsan-2018</strain>
        <tissue evidence="3">Larvae</tissue>
    </source>
</reference>
<dbReference type="EMBL" id="JABSTV010000766">
    <property type="protein sequence ID" value="KAH7985689.1"/>
    <property type="molecule type" value="Genomic_DNA"/>
</dbReference>
<evidence type="ECO:0000313" key="3">
    <source>
        <dbReference type="EMBL" id="KAH7985689.1"/>
    </source>
</evidence>
<proteinExistence type="predicted"/>
<name>A0A9D4TCW8_RHISA</name>
<keyword evidence="2" id="KW-0456">Lyase</keyword>
<dbReference type="GO" id="GO:0004016">
    <property type="term" value="F:adenylate cyclase activity"/>
    <property type="evidence" value="ECO:0007669"/>
    <property type="project" value="TreeGrafter"/>
</dbReference>
<evidence type="ECO:0000313" key="4">
    <source>
        <dbReference type="Proteomes" id="UP000821837"/>
    </source>
</evidence>
<dbReference type="PANTHER" id="PTHR11920">
    <property type="entry name" value="GUANYLYL CYCLASE"/>
    <property type="match status" value="1"/>
</dbReference>
<keyword evidence="4" id="KW-1185">Reference proteome</keyword>
<reference evidence="3" key="1">
    <citation type="journal article" date="2020" name="Cell">
        <title>Large-Scale Comparative Analyses of Tick Genomes Elucidate Their Genetic Diversity and Vector Capacities.</title>
        <authorList>
            <consortium name="Tick Genome and Microbiome Consortium (TIGMIC)"/>
            <person name="Jia N."/>
            <person name="Wang J."/>
            <person name="Shi W."/>
            <person name="Du L."/>
            <person name="Sun Y."/>
            <person name="Zhan W."/>
            <person name="Jiang J.F."/>
            <person name="Wang Q."/>
            <person name="Zhang B."/>
            <person name="Ji P."/>
            <person name="Bell-Sakyi L."/>
            <person name="Cui X.M."/>
            <person name="Yuan T.T."/>
            <person name="Jiang B.G."/>
            <person name="Yang W.F."/>
            <person name="Lam T.T."/>
            <person name="Chang Q.C."/>
            <person name="Ding S.J."/>
            <person name="Wang X.J."/>
            <person name="Zhu J.G."/>
            <person name="Ruan X.D."/>
            <person name="Zhao L."/>
            <person name="Wei J.T."/>
            <person name="Ye R.Z."/>
            <person name="Que T.C."/>
            <person name="Du C.H."/>
            <person name="Zhou Y.H."/>
            <person name="Cheng J.X."/>
            <person name="Dai P.F."/>
            <person name="Guo W.B."/>
            <person name="Han X.H."/>
            <person name="Huang E.J."/>
            <person name="Li L.F."/>
            <person name="Wei W."/>
            <person name="Gao Y.C."/>
            <person name="Liu J.Z."/>
            <person name="Shao H.Z."/>
            <person name="Wang X."/>
            <person name="Wang C.C."/>
            <person name="Yang T.C."/>
            <person name="Huo Q.B."/>
            <person name="Li W."/>
            <person name="Chen H.Y."/>
            <person name="Chen S.E."/>
            <person name="Zhou L.G."/>
            <person name="Ni X.B."/>
            <person name="Tian J.H."/>
            <person name="Sheng Y."/>
            <person name="Liu T."/>
            <person name="Pan Y.S."/>
            <person name="Xia L.Y."/>
            <person name="Li J."/>
            <person name="Zhao F."/>
            <person name="Cao W.C."/>
        </authorList>
    </citation>
    <scope>NUCLEOTIDE SEQUENCE</scope>
    <source>
        <strain evidence="3">Rsan-2018</strain>
    </source>
</reference>
<dbReference type="GO" id="GO:0005886">
    <property type="term" value="C:plasma membrane"/>
    <property type="evidence" value="ECO:0007669"/>
    <property type="project" value="TreeGrafter"/>
</dbReference>
<dbReference type="GO" id="GO:0007168">
    <property type="term" value="P:receptor guanylyl cyclase signaling pathway"/>
    <property type="evidence" value="ECO:0007669"/>
    <property type="project" value="TreeGrafter"/>
</dbReference>
<dbReference type="GO" id="GO:0001653">
    <property type="term" value="F:peptide receptor activity"/>
    <property type="evidence" value="ECO:0007669"/>
    <property type="project" value="TreeGrafter"/>
</dbReference>
<gene>
    <name evidence="3" type="ORF">HPB52_025467</name>
</gene>
<sequence length="128" mass="14838">MRWSLLLLLHSDCMKHSGDNIIGESKSLGDCCDWKDRRGHRDSDDLSLLMDRCWTSSPTRRPDFRELKDVIRRLNKLPCSASEALLEALVGRLEQYASSLESLVEDRTADYLEQKRKAEDLLYQLLPK</sequence>
<protein>
    <recommendedName>
        <fullName evidence="5">Serine-threonine/tyrosine-protein kinase catalytic domain-containing protein</fullName>
    </recommendedName>
</protein>
<evidence type="ECO:0000256" key="1">
    <source>
        <dbReference type="ARBA" id="ARBA00022741"/>
    </source>
</evidence>
<dbReference type="GO" id="GO:0000166">
    <property type="term" value="F:nucleotide binding"/>
    <property type="evidence" value="ECO:0007669"/>
    <property type="project" value="UniProtKB-KW"/>
</dbReference>
<dbReference type="InterPro" id="IPR050401">
    <property type="entry name" value="Cyclic_nucleotide_synthase"/>
</dbReference>